<dbReference type="InterPro" id="IPR013217">
    <property type="entry name" value="Methyltransf_12"/>
</dbReference>
<evidence type="ECO:0000313" key="4">
    <source>
        <dbReference type="Proteomes" id="UP000095563"/>
    </source>
</evidence>
<accession>A0A174Q0D2</accession>
<dbReference type="PANTHER" id="PTHR43861:SF3">
    <property type="entry name" value="PUTATIVE (AFU_ORTHOLOGUE AFUA_2G14390)-RELATED"/>
    <property type="match status" value="1"/>
</dbReference>
<gene>
    <name evidence="3" type="ORF">ERS852568_00261</name>
</gene>
<keyword evidence="3" id="KW-0489">Methyltransferase</keyword>
<dbReference type="Pfam" id="PF08242">
    <property type="entry name" value="Methyltransf_12"/>
    <property type="match status" value="1"/>
</dbReference>
<dbReference type="InterPro" id="IPR029063">
    <property type="entry name" value="SAM-dependent_MTases_sf"/>
</dbReference>
<dbReference type="GO" id="GO:0008168">
    <property type="term" value="F:methyltransferase activity"/>
    <property type="evidence" value="ECO:0007669"/>
    <property type="project" value="UniProtKB-KW"/>
</dbReference>
<dbReference type="PANTHER" id="PTHR43861">
    <property type="entry name" value="TRANS-ACONITATE 2-METHYLTRANSFERASE-RELATED"/>
    <property type="match status" value="1"/>
</dbReference>
<organism evidence="3 4">
    <name type="scientific">Clostridium baratii</name>
    <dbReference type="NCBI Taxonomy" id="1561"/>
    <lineage>
        <taxon>Bacteria</taxon>
        <taxon>Bacillati</taxon>
        <taxon>Bacillota</taxon>
        <taxon>Clostridia</taxon>
        <taxon>Eubacteriales</taxon>
        <taxon>Clostridiaceae</taxon>
        <taxon>Clostridium</taxon>
    </lineage>
</organism>
<evidence type="ECO:0000259" key="2">
    <source>
        <dbReference type="Pfam" id="PF08242"/>
    </source>
</evidence>
<dbReference type="GO" id="GO:0032259">
    <property type="term" value="P:methylation"/>
    <property type="evidence" value="ECO:0007669"/>
    <property type="project" value="UniProtKB-KW"/>
</dbReference>
<name>A0A174Q0D2_9CLOT</name>
<sequence length="203" mass="23798">MYFDEVAEKWDTKRRIERANILANSISDKINKNNDLIALEVGCGTGLITLNLKNKFSKIYCIDTSKEMLSVLKSKIEKLNITNIYPHEIELINDNNFYGKFDVIYSSMVFHHIVDIKDELKKLYKLFNKEGYLIIIDLDEEDGSFHKDEKDFCGHNGFKREYLKDILEECNFKEITFETVYEGEKELSDCVKKYSLFLCLAKV</sequence>
<reference evidence="3 4" key="1">
    <citation type="submission" date="2015-09" db="EMBL/GenBank/DDBJ databases">
        <authorList>
            <consortium name="Pathogen Informatics"/>
        </authorList>
    </citation>
    <scope>NUCLEOTIDE SEQUENCE [LARGE SCALE GENOMIC DNA]</scope>
    <source>
        <strain evidence="3 4">2789STDY5834956</strain>
    </source>
</reference>
<dbReference type="AlphaFoldDB" id="A0A174Q0D2"/>
<evidence type="ECO:0000256" key="1">
    <source>
        <dbReference type="ARBA" id="ARBA00022679"/>
    </source>
</evidence>
<proteinExistence type="predicted"/>
<evidence type="ECO:0000313" key="3">
    <source>
        <dbReference type="EMBL" id="CUP64470.1"/>
    </source>
</evidence>
<protein>
    <submittedName>
        <fullName evidence="3">Type 12 methyltransferase</fullName>
    </submittedName>
</protein>
<feature type="domain" description="Methyltransferase type 12" evidence="2">
    <location>
        <begin position="39"/>
        <end position="133"/>
    </location>
</feature>
<dbReference type="SUPFAM" id="SSF53335">
    <property type="entry name" value="S-adenosyl-L-methionine-dependent methyltransferases"/>
    <property type="match status" value="1"/>
</dbReference>
<keyword evidence="1 3" id="KW-0808">Transferase</keyword>
<dbReference type="RefSeq" id="WP_055206165.1">
    <property type="nucleotide sequence ID" value="NZ_CZBO01000001.1"/>
</dbReference>
<dbReference type="CDD" id="cd02440">
    <property type="entry name" value="AdoMet_MTases"/>
    <property type="match status" value="1"/>
</dbReference>
<dbReference type="EMBL" id="CZBO01000001">
    <property type="protein sequence ID" value="CUP64470.1"/>
    <property type="molecule type" value="Genomic_DNA"/>
</dbReference>
<dbReference type="Proteomes" id="UP000095563">
    <property type="component" value="Unassembled WGS sequence"/>
</dbReference>
<dbReference type="Gene3D" id="3.40.50.150">
    <property type="entry name" value="Vaccinia Virus protein VP39"/>
    <property type="match status" value="1"/>
</dbReference>